<feature type="compositionally biased region" description="Basic residues" evidence="1">
    <location>
        <begin position="857"/>
        <end position="869"/>
    </location>
</feature>
<proteinExistence type="predicted"/>
<dbReference type="PANTHER" id="PTHR16199">
    <property type="entry name" value="CONDENSIN-2 COMPLEX SUBUNIT G2"/>
    <property type="match status" value="1"/>
</dbReference>
<evidence type="ECO:0000313" key="3">
    <source>
        <dbReference type="Proteomes" id="UP000000763"/>
    </source>
</evidence>
<protein>
    <submittedName>
        <fullName evidence="2">Os03g0616600 protein</fullName>
    </submittedName>
</protein>
<name>C7IZM5_ORYSJ</name>
<gene>
    <name evidence="2" type="ordered locus">Os03g0616600</name>
</gene>
<evidence type="ECO:0000313" key="2">
    <source>
        <dbReference type="EMBL" id="BAH92269.1"/>
    </source>
</evidence>
<dbReference type="Proteomes" id="UP000000763">
    <property type="component" value="Chromosome 3"/>
</dbReference>
<dbReference type="Gene3D" id="1.25.10.10">
    <property type="entry name" value="Leucine-rich Repeat Variant"/>
    <property type="match status" value="1"/>
</dbReference>
<sequence length="1188" mass="129376">MPPARRRRRTAAEVDGEAVPSSAADLLALAATLFPAAADAPLRDPPHLKHLVHSLPDSHPVLLSLPGALAPPLSDGGAPGYPPRAAAVLLHLLLTHPSHPPRWGDLLPPLARLHDRLAQLATDDPPLAALAVACFELAWRAAAPGREAVVAQTLPYLFAEALSCGSATARPVLRRLLALRDALALLDYDDDDSISDFKMLLLRCFVSPLFLKAEEGRKLLSLVLGVSEGLAREGLELIRAQVGMPGVKRAALVAYGEVVFRAWKDGGWVRGEVGEAFLQGMLEGAVHARSKELAKAARKLLSAFVEQRMVAGVEKLIFQLAEPVLFRSLQVANSNVRHNSLHLLLDLFPLEDPDVTKDVNDPLLEKQYFLLDKLLMDDCPEIRTVAIEGLCRILNQFWEVIPSLTISKFLSKIVDDISKDSCTEVRVSTINGLIYLLDNPQSHEILKVLLPRLSDMVSDPALSVRSSAVDLLLAIRDLRSFQFNKVVGLGTLLSSLSNDHPRVAQKITKLLIPSYFPTKLPLKEACARCIALIKRSPTAGARFCEFALSEGSPPRSLVELIKVSITLALAPTGMNSEQTDGLVIASANLIKSLSEERSSLASLREFFANAKLKLLFKTEISVGARSALLSMAPVVSPDDLSALHDECMNVVMNAAGVSTQQGCQEAVLAAHKLVFSSGWSDEMFEALTNILQSKVSCFAEIYDIEPPICPVATSKRKKGKSLKKTPAKSGHDIGNGSSSEDFDIVAGASWQINDILKDEEKRVAFLQSSYSDVAFSSLKVICQVYIEQCLQFDSLNATPLLAYLSLATHSALQDIDQTDISTSESTTINHSLDHLLNCFDKLLNESVTGSTNSLKLKQNKKSARQKHHHGVPEGNALRGTVNVYMLGTSILKFIVDTITIKLISDNKVGCLNFALSFTKYASSAIKMHQEQSSSFKGNDLKDILMLIRSSFTYAAKLLHLVLANSIESQSPPEEAFFLANNLLDLVPSVESAAGSKFALSLVSVVKQWLPVVIMGLGCRWLIGPQAEGNMCDFGGSCLPLWVVALAKNELLDDEKPRDDDQSEQASEDSQSSRKLAEMMVILLKKGSPKILDSVAGVFLSTLKLALQRAEYGVVLGLTRFVCVRLLGSDSSASEKLHLAHDSLRENFFEIDKHVMDDLVDSEESRQQLESAKALIRSILSDGHFGHAM</sequence>
<feature type="region of interest" description="Disordered" evidence="1">
    <location>
        <begin position="1053"/>
        <end position="1072"/>
    </location>
</feature>
<dbReference type="SUPFAM" id="SSF48371">
    <property type="entry name" value="ARM repeat"/>
    <property type="match status" value="1"/>
</dbReference>
<dbReference type="AlphaFoldDB" id="C7IZM5"/>
<reference evidence="2 3" key="1">
    <citation type="journal article" date="2005" name="Nature">
        <title>The map-based sequence of the rice genome.</title>
        <authorList>
            <consortium name="International rice genome sequencing project (IRGSP)"/>
            <person name="Matsumoto T."/>
            <person name="Wu J."/>
            <person name="Kanamori H."/>
            <person name="Katayose Y."/>
            <person name="Fujisawa M."/>
            <person name="Namiki N."/>
            <person name="Mizuno H."/>
            <person name="Yamamoto K."/>
            <person name="Antonio B.A."/>
            <person name="Baba T."/>
            <person name="Sakata K."/>
            <person name="Nagamura Y."/>
            <person name="Aoki H."/>
            <person name="Arikawa K."/>
            <person name="Arita K."/>
            <person name="Bito T."/>
            <person name="Chiden Y."/>
            <person name="Fujitsuka N."/>
            <person name="Fukunaka R."/>
            <person name="Hamada M."/>
            <person name="Harada C."/>
            <person name="Hayashi A."/>
            <person name="Hijishita S."/>
            <person name="Honda M."/>
            <person name="Hosokawa S."/>
            <person name="Ichikawa Y."/>
            <person name="Idonuma A."/>
            <person name="Iijima M."/>
            <person name="Ikeda M."/>
            <person name="Ikeno M."/>
            <person name="Ito K."/>
            <person name="Ito S."/>
            <person name="Ito T."/>
            <person name="Ito Y."/>
            <person name="Ito Y."/>
            <person name="Iwabuchi A."/>
            <person name="Kamiya K."/>
            <person name="Karasawa W."/>
            <person name="Kurita K."/>
            <person name="Katagiri S."/>
            <person name="Kikuta A."/>
            <person name="Kobayashi H."/>
            <person name="Kobayashi N."/>
            <person name="Machita K."/>
            <person name="Maehara T."/>
            <person name="Masukawa M."/>
            <person name="Mizubayashi T."/>
            <person name="Mukai Y."/>
            <person name="Nagasaki H."/>
            <person name="Nagata Y."/>
            <person name="Naito S."/>
            <person name="Nakashima M."/>
            <person name="Nakama Y."/>
            <person name="Nakamichi Y."/>
            <person name="Nakamura M."/>
            <person name="Meguro A."/>
            <person name="Negishi M."/>
            <person name="Ohta I."/>
            <person name="Ohta T."/>
            <person name="Okamoto M."/>
            <person name="Ono N."/>
            <person name="Saji S."/>
            <person name="Sakaguchi M."/>
            <person name="Sakai K."/>
            <person name="Shibata M."/>
            <person name="Shimokawa T."/>
            <person name="Song J."/>
            <person name="Takazaki Y."/>
            <person name="Terasawa K."/>
            <person name="Tsugane M."/>
            <person name="Tsuji K."/>
            <person name="Ueda S."/>
            <person name="Waki K."/>
            <person name="Yamagata H."/>
            <person name="Yamamoto M."/>
            <person name="Yamamoto S."/>
            <person name="Yamane H."/>
            <person name="Yoshiki S."/>
            <person name="Yoshihara R."/>
            <person name="Yukawa K."/>
            <person name="Zhong H."/>
            <person name="Yano M."/>
            <person name="Yuan Q."/>
            <person name="Ouyang S."/>
            <person name="Liu J."/>
            <person name="Jones K.M."/>
            <person name="Gansberger K."/>
            <person name="Moffat K."/>
            <person name="Hill J."/>
            <person name="Bera J."/>
            <person name="Fadrosh D."/>
            <person name="Jin S."/>
            <person name="Johri S."/>
            <person name="Kim M."/>
            <person name="Overton L."/>
            <person name="Reardon M."/>
            <person name="Tsitrin T."/>
            <person name="Vuong H."/>
            <person name="Weaver B."/>
            <person name="Ciecko A."/>
            <person name="Tallon L."/>
            <person name="Jackson J."/>
            <person name="Pai G."/>
            <person name="Aken S.V."/>
            <person name="Utterback T."/>
            <person name="Reidmuller S."/>
            <person name="Feldblyum T."/>
            <person name="Hsiao J."/>
            <person name="Zismann V."/>
            <person name="Iobst S."/>
            <person name="de Vazeille A.R."/>
            <person name="Buell C.R."/>
            <person name="Ying K."/>
            <person name="Li Y."/>
            <person name="Lu T."/>
            <person name="Huang Y."/>
            <person name="Zhao Q."/>
            <person name="Feng Q."/>
            <person name="Zhang L."/>
            <person name="Zhu J."/>
            <person name="Weng Q."/>
            <person name="Mu J."/>
            <person name="Lu Y."/>
            <person name="Fan D."/>
            <person name="Liu Y."/>
            <person name="Guan J."/>
            <person name="Zhang Y."/>
            <person name="Yu S."/>
            <person name="Liu X."/>
            <person name="Zhang Y."/>
            <person name="Hong G."/>
            <person name="Han B."/>
            <person name="Choisne N."/>
            <person name="Demange N."/>
            <person name="Orjeda G."/>
            <person name="Samain S."/>
            <person name="Cattolico L."/>
            <person name="Pelletier E."/>
            <person name="Couloux A."/>
            <person name="Segurens B."/>
            <person name="Wincker P."/>
            <person name="D'Hont A."/>
            <person name="Scarpelli C."/>
            <person name="Weissenbach J."/>
            <person name="Salanoubat M."/>
            <person name="Quetier F."/>
            <person name="Yu Y."/>
            <person name="Kim H.R."/>
            <person name="Rambo T."/>
            <person name="Currie J."/>
            <person name="Collura K."/>
            <person name="Luo M."/>
            <person name="Yang T."/>
            <person name="Ammiraju J.S.S."/>
            <person name="Engler F."/>
            <person name="Soderlund C."/>
            <person name="Wing R.A."/>
            <person name="Palmer L.E."/>
            <person name="de la Bastide M."/>
            <person name="Spiegel L."/>
            <person name="Nascimento L."/>
            <person name="Zutavern T."/>
            <person name="O'Shaughnessy A."/>
            <person name="Dike S."/>
            <person name="Dedhia N."/>
            <person name="Preston R."/>
            <person name="Balija V."/>
            <person name="McCombie W.R."/>
            <person name="Chow T."/>
            <person name="Chen H."/>
            <person name="Chung M."/>
            <person name="Chen C."/>
            <person name="Shaw J."/>
            <person name="Wu H."/>
            <person name="Hsiao K."/>
            <person name="Chao Y."/>
            <person name="Chu M."/>
            <person name="Cheng C."/>
            <person name="Hour A."/>
            <person name="Lee P."/>
            <person name="Lin S."/>
            <person name="Lin Y."/>
            <person name="Liou J."/>
            <person name="Liu S."/>
            <person name="Hsing Y."/>
            <person name="Raghuvanshi S."/>
            <person name="Mohanty A."/>
            <person name="Bharti A.K."/>
            <person name="Gaur A."/>
            <person name="Gupta V."/>
            <person name="Kumar D."/>
            <person name="Ravi V."/>
            <person name="Vij S."/>
            <person name="Kapur A."/>
            <person name="Khurana P."/>
            <person name="Khurana P."/>
            <person name="Khurana J.P."/>
            <person name="Tyagi A.K."/>
            <person name="Gaikwad K."/>
            <person name="Singh A."/>
            <person name="Dalal V."/>
            <person name="Srivastava S."/>
            <person name="Dixit A."/>
            <person name="Pal A.K."/>
            <person name="Ghazi I.A."/>
            <person name="Yadav M."/>
            <person name="Pandit A."/>
            <person name="Bhargava A."/>
            <person name="Sureshbabu K."/>
            <person name="Batra K."/>
            <person name="Sharma T.R."/>
            <person name="Mohapatra T."/>
            <person name="Singh N.K."/>
            <person name="Messing J."/>
            <person name="Nelson A.B."/>
            <person name="Fuks G."/>
            <person name="Kavchok S."/>
            <person name="Keizer G."/>
            <person name="Linton E."/>
            <person name="Llaca V."/>
            <person name="Song R."/>
            <person name="Tanyolac B."/>
            <person name="Young S."/>
            <person name="Ho-Il K."/>
            <person name="Hahn J.H."/>
            <person name="Sangsakoo G."/>
            <person name="Vanavichit A."/>
            <person name="de Mattos Luiz.A.T."/>
            <person name="Zimmer P.D."/>
            <person name="Malone G."/>
            <person name="Dellagostin O."/>
            <person name="de Oliveira A.C."/>
            <person name="Bevan M."/>
            <person name="Bancroft I."/>
            <person name="Minx P."/>
            <person name="Cordum H."/>
            <person name="Wilson R."/>
            <person name="Cheng Z."/>
            <person name="Jin W."/>
            <person name="Jiang J."/>
            <person name="Leong S.A."/>
            <person name="Iwama H."/>
            <person name="Gojobori T."/>
            <person name="Itoh T."/>
            <person name="Niimura Y."/>
            <person name="Fujii Y."/>
            <person name="Habara T."/>
            <person name="Sakai H."/>
            <person name="Sato Y."/>
            <person name="Wilson G."/>
            <person name="Kumar K."/>
            <person name="McCouch S."/>
            <person name="Juretic N."/>
            <person name="Hoen D."/>
            <person name="Wright S."/>
            <person name="Bruskiewich R."/>
            <person name="Bureau T."/>
            <person name="Miyao A."/>
            <person name="Hirochika H."/>
            <person name="Nishikawa T."/>
            <person name="Kadowaki K."/>
            <person name="Sugiura M."/>
            <person name="Burr B."/>
            <person name="Sasaki T."/>
        </authorList>
    </citation>
    <scope>NUCLEOTIDE SEQUENCE [LARGE SCALE GENOMIC DNA]</scope>
    <source>
        <strain evidence="3">cv. Nipponbare</strain>
    </source>
</reference>
<feature type="region of interest" description="Disordered" evidence="1">
    <location>
        <begin position="853"/>
        <end position="872"/>
    </location>
</feature>
<dbReference type="EMBL" id="AP008209">
    <property type="protein sequence ID" value="BAH92269.1"/>
    <property type="molecule type" value="Genomic_DNA"/>
</dbReference>
<dbReference type="Pfam" id="PF12422">
    <property type="entry name" value="Condensin2nSMC"/>
    <property type="match status" value="1"/>
</dbReference>
<dbReference type="KEGG" id="dosa:Os03g0616600"/>
<dbReference type="HOGENOM" id="CLU_011819_0_0_1"/>
<dbReference type="InterPro" id="IPR024741">
    <property type="entry name" value="Condensin2_G2"/>
</dbReference>
<organism evidence="2 3">
    <name type="scientific">Oryza sativa subsp. japonica</name>
    <name type="common">Rice</name>
    <dbReference type="NCBI Taxonomy" id="39947"/>
    <lineage>
        <taxon>Eukaryota</taxon>
        <taxon>Viridiplantae</taxon>
        <taxon>Streptophyta</taxon>
        <taxon>Embryophyta</taxon>
        <taxon>Tracheophyta</taxon>
        <taxon>Spermatophyta</taxon>
        <taxon>Magnoliopsida</taxon>
        <taxon>Liliopsida</taxon>
        <taxon>Poales</taxon>
        <taxon>Poaceae</taxon>
        <taxon>BOP clade</taxon>
        <taxon>Oryzoideae</taxon>
        <taxon>Oryzeae</taxon>
        <taxon>Oryzinae</taxon>
        <taxon>Oryza</taxon>
        <taxon>Oryza sativa</taxon>
    </lineage>
</organism>
<dbReference type="InterPro" id="IPR016024">
    <property type="entry name" value="ARM-type_fold"/>
</dbReference>
<dbReference type="InterPro" id="IPR011989">
    <property type="entry name" value="ARM-like"/>
</dbReference>
<accession>C7IZM5</accession>
<dbReference type="GO" id="GO:0005634">
    <property type="term" value="C:nucleus"/>
    <property type="evidence" value="ECO:0007669"/>
    <property type="project" value="InterPro"/>
</dbReference>
<evidence type="ECO:0000256" key="1">
    <source>
        <dbReference type="SAM" id="MobiDB-lite"/>
    </source>
</evidence>
<reference evidence="3" key="2">
    <citation type="journal article" date="2008" name="Nucleic Acids Res.">
        <title>The rice annotation project database (RAP-DB): 2008 update.</title>
        <authorList>
            <consortium name="The rice annotation project (RAP)"/>
        </authorList>
    </citation>
    <scope>GENOME REANNOTATION</scope>
    <source>
        <strain evidence="3">cv. Nipponbare</strain>
    </source>
</reference>
<dbReference type="PANTHER" id="PTHR16199:SF4">
    <property type="entry name" value="CONDENSIN-2 COMPLEX SUBUNIT G2"/>
    <property type="match status" value="1"/>
</dbReference>